<proteinExistence type="predicted"/>
<dbReference type="RefSeq" id="XP_002779116.1">
    <property type="nucleotide sequence ID" value="XM_002779070.1"/>
</dbReference>
<dbReference type="AlphaFoldDB" id="C5KX55"/>
<dbReference type="EMBL" id="GG677119">
    <property type="protein sequence ID" value="EER10911.1"/>
    <property type="molecule type" value="Genomic_DNA"/>
</dbReference>
<gene>
    <name evidence="1" type="ORF">Pmar_PMAR021386</name>
</gene>
<dbReference type="SUPFAM" id="SSF50249">
    <property type="entry name" value="Nucleic acid-binding proteins"/>
    <property type="match status" value="1"/>
</dbReference>
<dbReference type="Gene3D" id="2.40.50.690">
    <property type="match status" value="1"/>
</dbReference>
<dbReference type="InParanoid" id="C5KX55"/>
<keyword evidence="2" id="KW-1185">Reference proteome</keyword>
<evidence type="ECO:0000313" key="2">
    <source>
        <dbReference type="Proteomes" id="UP000007800"/>
    </source>
</evidence>
<organism evidence="2">
    <name type="scientific">Perkinsus marinus (strain ATCC 50983 / TXsc)</name>
    <dbReference type="NCBI Taxonomy" id="423536"/>
    <lineage>
        <taxon>Eukaryota</taxon>
        <taxon>Sar</taxon>
        <taxon>Alveolata</taxon>
        <taxon>Perkinsozoa</taxon>
        <taxon>Perkinsea</taxon>
        <taxon>Perkinsida</taxon>
        <taxon>Perkinsidae</taxon>
        <taxon>Perkinsus</taxon>
    </lineage>
</organism>
<dbReference type="GeneID" id="9055793"/>
<dbReference type="InterPro" id="IPR012340">
    <property type="entry name" value="NA-bd_OB-fold"/>
</dbReference>
<dbReference type="Proteomes" id="UP000007800">
    <property type="component" value="Unassembled WGS sequence"/>
</dbReference>
<reference evidence="1 2" key="1">
    <citation type="submission" date="2008-07" db="EMBL/GenBank/DDBJ databases">
        <authorList>
            <person name="El-Sayed N."/>
            <person name="Caler E."/>
            <person name="Inman J."/>
            <person name="Amedeo P."/>
            <person name="Hass B."/>
            <person name="Wortman J."/>
        </authorList>
    </citation>
    <scope>NUCLEOTIDE SEQUENCE [LARGE SCALE GENOMIC DNA]</scope>
    <source>
        <strain evidence="2">ATCC 50983 / TXsc</strain>
    </source>
</reference>
<protein>
    <submittedName>
        <fullName evidence="1">Uncharacterized protein</fullName>
    </submittedName>
</protein>
<evidence type="ECO:0000313" key="1">
    <source>
        <dbReference type="EMBL" id="EER10911.1"/>
    </source>
</evidence>
<sequence>MGTSFEPWWSSEDIDEGVRAGTVRYGRLHVPAFETNQAFVDLDPDEEGRRIRVKVPGFIARNRAVHGDRVAARLMWKAYKRESSSSDSTEEDEVAAVGCIEDARARVVAVGAKAFLRGGRFVIVV</sequence>
<accession>C5KX55</accession>
<name>C5KX55_PERM5</name>